<dbReference type="NCBIfam" id="TIGR02675">
    <property type="entry name" value="tape_meas_nterm"/>
    <property type="match status" value="1"/>
</dbReference>
<feature type="transmembrane region" description="Helical" evidence="1">
    <location>
        <begin position="376"/>
        <end position="401"/>
    </location>
</feature>
<feature type="domain" description="Tape measure protein N-terminal" evidence="3">
    <location>
        <begin position="76"/>
        <end position="249"/>
    </location>
</feature>
<dbReference type="EMBL" id="QNSB01000003">
    <property type="protein sequence ID" value="RBP73094.1"/>
    <property type="molecule type" value="Genomic_DNA"/>
</dbReference>
<feature type="transmembrane region" description="Helical" evidence="1">
    <location>
        <begin position="457"/>
        <end position="476"/>
    </location>
</feature>
<dbReference type="Proteomes" id="UP000253509">
    <property type="component" value="Unassembled WGS sequence"/>
</dbReference>
<protein>
    <submittedName>
        <fullName evidence="4">Tape measure domain-containing protein</fullName>
    </submittedName>
</protein>
<dbReference type="Gene3D" id="1.10.530.10">
    <property type="match status" value="1"/>
</dbReference>
<keyword evidence="1" id="KW-1133">Transmembrane helix</keyword>
<feature type="domain" description="Transglycosylase SLT" evidence="2">
    <location>
        <begin position="1058"/>
        <end position="1096"/>
    </location>
</feature>
<dbReference type="InterPro" id="IPR016024">
    <property type="entry name" value="ARM-type_fold"/>
</dbReference>
<organism evidence="4 5">
    <name type="scientific">Brevibacterium celere</name>
    <dbReference type="NCBI Taxonomy" id="225845"/>
    <lineage>
        <taxon>Bacteria</taxon>
        <taxon>Bacillati</taxon>
        <taxon>Actinomycetota</taxon>
        <taxon>Actinomycetes</taxon>
        <taxon>Micrococcales</taxon>
        <taxon>Brevibacteriaceae</taxon>
        <taxon>Brevibacterium</taxon>
    </lineage>
</organism>
<evidence type="ECO:0000256" key="1">
    <source>
        <dbReference type="SAM" id="Phobius"/>
    </source>
</evidence>
<dbReference type="InterPro" id="IPR023346">
    <property type="entry name" value="Lysozyme-like_dom_sf"/>
</dbReference>
<accession>A0A366IKX9</accession>
<proteinExistence type="predicted"/>
<evidence type="ECO:0000259" key="2">
    <source>
        <dbReference type="Pfam" id="PF01464"/>
    </source>
</evidence>
<sequence length="1221" mass="130555">MAIGKAYVEIIPDLRGIHKETKKGLQGVESEFDQTGKRSGGRFSKGLGAVAKAGAVGAAVGIGAAFGTALTKGFGRLEAIDTAEAKLRGLGHSAESIASLMDSATKAVKGTAFGLDEAAGVAAILSGAGVKAGQQMTDSLTLVADAAFIGGSTLDEMGAIFGKVAAKGKLDGEVMAQLLERQIGILPALADHYNVSREEASKMVSEGKVSFQDFATVMEDLVGGAAQRSGETFSGAMSNLGAAMGRLGGTLLSPFMDGAKGGIGQLTALLDSIELALRPVMAAFGDWLNGIDWAAVGAVFKPLVDGFMAMAPAAGELWSNLSPLGAAFKILQPSLPILAQAFGQIAGTIGGALSTALQAIMPLWGQILNVLGQAFFNVLGAVIPLVVMLAQMLGPILSVVLQTMAPIIQVVIQVFTSLFTALIPITNIVMGLVMSLLPPLMGLFMALAPIIRLVGTIVAFLAQIVGTILVTAINFLMPIIRVLINVLSVILVTAIKIVTAVITGLVWFVQNILAPAFVWLWQNVLVPVWNGIKIAVAAVVAWFQTYVAPVIQAVINALGTIFSWLYRNIILPVFTGIRIAIAVFWSIASAIFRAVVTFVRTVLAPVFNFLWQIVKIAFQFIKSAIQVFWAIAKIIFQAIVTFVRDVLAPIFTWLYNTIIKPVWEGIKTAINTAWTFIKTYILAPMIAYVRDTLAPIFTWFKDTIITPAWNGIKSAIDTVWTFIRDKIFTPLKDAIKNTVPKAFESGTDAIGKAWDKLKEVARKPVEFVINKIINDGIIGGWNTIAKKFGADEVDKIKLGFASGGKVWGPGTETSDSIPARLSRNEHVWTAKEVRAAGGHGAIYAMRRAALRGSLVPGFASGGTLSDAARWWQAKGARITEFGAWGQRVGRHSPNSLHYSGQAFDANYGPGGENATEKRFFDKWMPEFRSLFKGIGVIWRAAGHFNHAHFDTSGGGKVGSGGGGEGGLSLDFITQPFKDLIEKVAAGVGDSPFGGLIGSGAKKIIEMPIKWITDNISKFVDWAGDVADFTTEYVGKGIARGKGMAWATSKGWPLDGARWKALDFIVGHESSWNPKAKNPRSTASGLGQFINATSRQYLGSAPMSKFGVWDQLDAIVKYTDDRYGGLGKAMAFWQSHRYYKDGGAVNPTLYDTGGWLQPGLTTVLNATGKPEAVFTQDQLSMLSGGGAPIFHFHIDGRQSDDKIISDLRYEMNRQFSGGKYGR</sequence>
<dbReference type="AlphaFoldDB" id="A0A366IKX9"/>
<feature type="transmembrane region" description="Helical" evidence="1">
    <location>
        <begin position="407"/>
        <end position="425"/>
    </location>
</feature>
<feature type="transmembrane region" description="Helical" evidence="1">
    <location>
        <begin position="569"/>
        <end position="592"/>
    </location>
</feature>
<keyword evidence="5" id="KW-1185">Reference proteome</keyword>
<evidence type="ECO:0000313" key="4">
    <source>
        <dbReference type="EMBL" id="RBP73094.1"/>
    </source>
</evidence>
<feature type="transmembrane region" description="Helical" evidence="1">
    <location>
        <begin position="630"/>
        <end position="655"/>
    </location>
</feature>
<gene>
    <name evidence="4" type="ORF">DFO65_103392</name>
</gene>
<name>A0A366IKX9_9MICO</name>
<comment type="caution">
    <text evidence="4">The sequence shown here is derived from an EMBL/GenBank/DDBJ whole genome shotgun (WGS) entry which is preliminary data.</text>
</comment>
<dbReference type="RefSeq" id="WP_113903547.1">
    <property type="nucleotide sequence ID" value="NZ_QNSB01000003.1"/>
</dbReference>
<evidence type="ECO:0000313" key="5">
    <source>
        <dbReference type="Proteomes" id="UP000253509"/>
    </source>
</evidence>
<dbReference type="InterPro" id="IPR013491">
    <property type="entry name" value="Tape_meas_N"/>
</dbReference>
<dbReference type="InterPro" id="IPR008258">
    <property type="entry name" value="Transglycosylase_SLT_dom_1"/>
</dbReference>
<dbReference type="Pfam" id="PF20155">
    <property type="entry name" value="TMP_3"/>
    <property type="match status" value="1"/>
</dbReference>
<keyword evidence="1" id="KW-0812">Transmembrane</keyword>
<feature type="transmembrane region" description="Helical" evidence="1">
    <location>
        <begin position="483"/>
        <end position="508"/>
    </location>
</feature>
<reference evidence="4 5" key="1">
    <citation type="submission" date="2018-06" db="EMBL/GenBank/DDBJ databases">
        <title>Freshwater and sediment microbial communities from various areas in North America, analyzing microbe dynamics in response to fracking.</title>
        <authorList>
            <person name="Lamendella R."/>
        </authorList>
    </citation>
    <scope>NUCLEOTIDE SEQUENCE [LARGE SCALE GENOMIC DNA]</scope>
    <source>
        <strain evidence="4 5">3b_TX</strain>
    </source>
</reference>
<feature type="transmembrane region" description="Helical" evidence="1">
    <location>
        <begin position="528"/>
        <end position="548"/>
    </location>
</feature>
<dbReference type="SUPFAM" id="SSF53955">
    <property type="entry name" value="Lysozyme-like"/>
    <property type="match status" value="1"/>
</dbReference>
<dbReference type="Pfam" id="PF01464">
    <property type="entry name" value="SLT"/>
    <property type="match status" value="1"/>
</dbReference>
<dbReference type="SUPFAM" id="SSF48371">
    <property type="entry name" value="ARM repeat"/>
    <property type="match status" value="1"/>
</dbReference>
<keyword evidence="1" id="KW-0472">Membrane</keyword>
<evidence type="ECO:0000259" key="3">
    <source>
        <dbReference type="Pfam" id="PF20155"/>
    </source>
</evidence>
<feature type="transmembrane region" description="Helical" evidence="1">
    <location>
        <begin position="598"/>
        <end position="618"/>
    </location>
</feature>